<dbReference type="RefSeq" id="WP_345534886.1">
    <property type="nucleotide sequence ID" value="NZ_BAABLD010000018.1"/>
</dbReference>
<proteinExistence type="predicted"/>
<organism evidence="1 2">
    <name type="scientific">Viridibacterium curvum</name>
    <dbReference type="NCBI Taxonomy" id="1101404"/>
    <lineage>
        <taxon>Bacteria</taxon>
        <taxon>Pseudomonadati</taxon>
        <taxon>Pseudomonadota</taxon>
        <taxon>Betaproteobacteria</taxon>
        <taxon>Rhodocyclales</taxon>
        <taxon>Rhodocyclaceae</taxon>
        <taxon>Viridibacterium</taxon>
    </lineage>
</organism>
<gene>
    <name evidence="1" type="ORF">GCM10025770_39590</name>
</gene>
<evidence type="ECO:0008006" key="3">
    <source>
        <dbReference type="Google" id="ProtNLM"/>
    </source>
</evidence>
<comment type="caution">
    <text evidence="1">The sequence shown here is derived from an EMBL/GenBank/DDBJ whole genome shotgun (WGS) entry which is preliminary data.</text>
</comment>
<name>A0ABP9R800_9RHOO</name>
<dbReference type="Proteomes" id="UP001500547">
    <property type="component" value="Unassembled WGS sequence"/>
</dbReference>
<reference evidence="2" key="1">
    <citation type="journal article" date="2019" name="Int. J. Syst. Evol. Microbiol.">
        <title>The Global Catalogue of Microorganisms (GCM) 10K type strain sequencing project: providing services to taxonomists for standard genome sequencing and annotation.</title>
        <authorList>
            <consortium name="The Broad Institute Genomics Platform"/>
            <consortium name="The Broad Institute Genome Sequencing Center for Infectious Disease"/>
            <person name="Wu L."/>
            <person name="Ma J."/>
        </authorList>
    </citation>
    <scope>NUCLEOTIDE SEQUENCE [LARGE SCALE GENOMIC DNA]</scope>
    <source>
        <strain evidence="2">JCM 18715</strain>
    </source>
</reference>
<accession>A0ABP9R800</accession>
<keyword evidence="2" id="KW-1185">Reference proteome</keyword>
<evidence type="ECO:0000313" key="2">
    <source>
        <dbReference type="Proteomes" id="UP001500547"/>
    </source>
</evidence>
<sequence>MTSTVTLAEVIACIRDSQGIKEAKPISEATLLERDLGITGDDGSELLEELQKRFGVSFTGADGTLREAFGLEEDEYLFHSEGMSLFLMIANLFGFSIEKVKPLSVAQLHHVILEKRKTGGDRTKAV</sequence>
<evidence type="ECO:0000313" key="1">
    <source>
        <dbReference type="EMBL" id="GAA5172832.1"/>
    </source>
</evidence>
<dbReference type="EMBL" id="BAABLD010000018">
    <property type="protein sequence ID" value="GAA5172832.1"/>
    <property type="molecule type" value="Genomic_DNA"/>
</dbReference>
<protein>
    <recommendedName>
        <fullName evidence="3">Acyl carrier protein</fullName>
    </recommendedName>
</protein>